<dbReference type="PANTHER" id="PTHR30531:SF12">
    <property type="entry name" value="FLAGELLAR BIOSYNTHETIC PROTEIN FLHB"/>
    <property type="match status" value="1"/>
</dbReference>
<keyword evidence="11 13" id="KW-1006">Bacterial flagellum protein export</keyword>
<dbReference type="InterPro" id="IPR006135">
    <property type="entry name" value="T3SS_substrate_exporter"/>
</dbReference>
<proteinExistence type="inferred from homology"/>
<accession>Q1N2V0</accession>
<evidence type="ECO:0000313" key="15">
    <source>
        <dbReference type="EMBL" id="EAT12569.1"/>
    </source>
</evidence>
<evidence type="ECO:0000256" key="12">
    <source>
        <dbReference type="ARBA" id="ARBA00025078"/>
    </source>
</evidence>
<protein>
    <recommendedName>
        <fullName evidence="3 13">Flagellar biosynthetic protein FlhB</fullName>
    </recommendedName>
</protein>
<keyword evidence="8 13" id="KW-0653">Protein transport</keyword>
<evidence type="ECO:0000256" key="5">
    <source>
        <dbReference type="ARBA" id="ARBA00022475"/>
    </source>
</evidence>
<feature type="transmembrane region" description="Helical" evidence="13">
    <location>
        <begin position="98"/>
        <end position="123"/>
    </location>
</feature>
<dbReference type="GO" id="GO:0009306">
    <property type="term" value="P:protein secretion"/>
    <property type="evidence" value="ECO:0007669"/>
    <property type="project" value="InterPro"/>
</dbReference>
<evidence type="ECO:0000256" key="4">
    <source>
        <dbReference type="ARBA" id="ARBA00022448"/>
    </source>
</evidence>
<keyword evidence="7 13" id="KW-1005">Bacterial flagellum biogenesis</keyword>
<keyword evidence="6 13" id="KW-0812">Transmembrane</keyword>
<dbReference type="PRINTS" id="PR00950">
    <property type="entry name" value="TYPE3IMSPROT"/>
</dbReference>
<dbReference type="Gene3D" id="6.10.250.2080">
    <property type="match status" value="1"/>
</dbReference>
<keyword evidence="4 13" id="KW-0813">Transport</keyword>
<dbReference type="GO" id="GO:0005886">
    <property type="term" value="C:plasma membrane"/>
    <property type="evidence" value="ECO:0007669"/>
    <property type="project" value="UniProtKB-SubCell"/>
</dbReference>
<evidence type="ECO:0000256" key="7">
    <source>
        <dbReference type="ARBA" id="ARBA00022795"/>
    </source>
</evidence>
<dbReference type="HOGENOM" id="CLU_041013_1_0_6"/>
<evidence type="ECO:0000256" key="11">
    <source>
        <dbReference type="ARBA" id="ARBA00023225"/>
    </source>
</evidence>
<dbReference type="NCBIfam" id="TIGR00328">
    <property type="entry name" value="flhB"/>
    <property type="match status" value="1"/>
</dbReference>
<keyword evidence="15" id="KW-0282">Flagellum</keyword>
<gene>
    <name evidence="13" type="primary">flhB</name>
    <name evidence="15" type="ORF">RED65_06728</name>
</gene>
<feature type="region of interest" description="Disordered" evidence="14">
    <location>
        <begin position="1"/>
        <end position="28"/>
    </location>
</feature>
<evidence type="ECO:0000256" key="6">
    <source>
        <dbReference type="ARBA" id="ARBA00022692"/>
    </source>
</evidence>
<evidence type="ECO:0000256" key="3">
    <source>
        <dbReference type="ARBA" id="ARBA00021622"/>
    </source>
</evidence>
<keyword evidence="15" id="KW-0966">Cell projection</keyword>
<keyword evidence="5 13" id="KW-1003">Cell membrane</keyword>
<evidence type="ECO:0000313" key="16">
    <source>
        <dbReference type="Proteomes" id="UP000004263"/>
    </source>
</evidence>
<dbReference type="SUPFAM" id="SSF160544">
    <property type="entry name" value="EscU C-terminal domain-like"/>
    <property type="match status" value="1"/>
</dbReference>
<dbReference type="Pfam" id="PF01312">
    <property type="entry name" value="Bac_export_2"/>
    <property type="match status" value="1"/>
</dbReference>
<evidence type="ECO:0000256" key="14">
    <source>
        <dbReference type="SAM" id="MobiDB-lite"/>
    </source>
</evidence>
<dbReference type="InterPro" id="IPR006136">
    <property type="entry name" value="FlhB"/>
</dbReference>
<dbReference type="OrthoDB" id="9807950at2"/>
<dbReference type="GO" id="GO:0044780">
    <property type="term" value="P:bacterial-type flagellum assembly"/>
    <property type="evidence" value="ECO:0007669"/>
    <property type="project" value="InterPro"/>
</dbReference>
<evidence type="ECO:0000256" key="10">
    <source>
        <dbReference type="ARBA" id="ARBA00023136"/>
    </source>
</evidence>
<evidence type="ECO:0000256" key="13">
    <source>
        <dbReference type="RuleBase" id="RU364091"/>
    </source>
</evidence>
<keyword evidence="9 13" id="KW-1133">Transmembrane helix</keyword>
<evidence type="ECO:0000256" key="2">
    <source>
        <dbReference type="ARBA" id="ARBA00010690"/>
    </source>
</evidence>
<reference evidence="15 16" key="1">
    <citation type="submission" date="2006-03" db="EMBL/GenBank/DDBJ databases">
        <authorList>
            <person name="Pinhassi J."/>
            <person name="Pedros-Alio C."/>
            <person name="Ferriera S."/>
            <person name="Johnson J."/>
            <person name="Kravitz S."/>
            <person name="Halpern A."/>
            <person name="Remington K."/>
            <person name="Beeson K."/>
            <person name="Tran B."/>
            <person name="Rogers Y.-H."/>
            <person name="Friedman R."/>
            <person name="Venter J.C."/>
        </authorList>
    </citation>
    <scope>NUCLEOTIDE SEQUENCE [LARGE SCALE GENOMIC DNA]</scope>
    <source>
        <strain evidence="15 16">RED65</strain>
    </source>
</reference>
<comment type="subcellular location">
    <subcellularLocation>
        <location evidence="1">Cell membrane</location>
        <topology evidence="1">Multi-pass membrane protein</topology>
    </subcellularLocation>
</comment>
<dbReference type="EMBL" id="AAQH01000006">
    <property type="protein sequence ID" value="EAT12569.1"/>
    <property type="molecule type" value="Genomic_DNA"/>
</dbReference>
<dbReference type="FunFam" id="3.40.1690.10:FF:000001">
    <property type="entry name" value="Flagellar biosynthetic protein FlhB"/>
    <property type="match status" value="1"/>
</dbReference>
<dbReference type="Gene3D" id="3.40.1690.10">
    <property type="entry name" value="secretion proteins EscU"/>
    <property type="match status" value="1"/>
</dbReference>
<keyword evidence="10 13" id="KW-0472">Membrane</keyword>
<dbReference type="Proteomes" id="UP000004263">
    <property type="component" value="Unassembled WGS sequence"/>
</dbReference>
<organism evidence="15 16">
    <name type="scientific">Bermanella marisrubri</name>
    <dbReference type="NCBI Taxonomy" id="207949"/>
    <lineage>
        <taxon>Bacteria</taxon>
        <taxon>Pseudomonadati</taxon>
        <taxon>Pseudomonadota</taxon>
        <taxon>Gammaproteobacteria</taxon>
        <taxon>Oceanospirillales</taxon>
        <taxon>Oceanospirillaceae</taxon>
        <taxon>Bermanella</taxon>
    </lineage>
</organism>
<feature type="transmembrane region" description="Helical" evidence="13">
    <location>
        <begin position="188"/>
        <end position="212"/>
    </location>
</feature>
<feature type="transmembrane region" description="Helical" evidence="13">
    <location>
        <begin position="38"/>
        <end position="58"/>
    </location>
</feature>
<dbReference type="PANTHER" id="PTHR30531">
    <property type="entry name" value="FLAGELLAR BIOSYNTHETIC PROTEIN FLHB"/>
    <property type="match status" value="1"/>
</dbReference>
<evidence type="ECO:0000256" key="8">
    <source>
        <dbReference type="ARBA" id="ARBA00022927"/>
    </source>
</evidence>
<comment type="function">
    <text evidence="12 13">Required for formation of the rod structure in the basal body of the flagellar apparatus. Together with FliI and FliH, may constitute the export apparatus of flagellin.</text>
</comment>
<comment type="caution">
    <text evidence="15">The sequence shown here is derived from an EMBL/GenBank/DDBJ whole genome shotgun (WGS) entry which is preliminary data.</text>
</comment>
<dbReference type="AlphaFoldDB" id="Q1N2V0"/>
<name>Q1N2V0_9GAMM</name>
<dbReference type="STRING" id="207949.RED65_06728"/>
<evidence type="ECO:0000256" key="1">
    <source>
        <dbReference type="ARBA" id="ARBA00004651"/>
    </source>
</evidence>
<feature type="transmembrane region" description="Helical" evidence="13">
    <location>
        <begin position="144"/>
        <end position="168"/>
    </location>
</feature>
<sequence length="375" mass="42098">MAENENSQEKTEEPTPRRLQKAKDDGQIPRSKELSTSLVLIVGVLSIWLLADLLFSGAKNIFQYNFVIEREQIFDEKQMLKHLGASAYEAILTMTPTMMLILLAAALAPLALGGWMFSGKALLPKANRISPLSGLKRMFGVKSLVELIKSWAKVLVVIGCTFLLFFIFNDKVLFLHREPGTRAIADSADLVMLCAFILACSTLLVSVIDVPYQIYEYMQKMRMSLQEVKDEHKETEGKPEVKQRIRRLQYEMSQRRMMDDVKDADVVITNPTHYAVALKYDSDQMGAPLMVAKGTDEVALKIREIAKQNKIAVVEAPPLARSIYAFTKIGKEIPEGLYVAVAQVLAYVYQLNQFFAGQGPRPKQPPFPVPPDLKA</sequence>
<dbReference type="InterPro" id="IPR029025">
    <property type="entry name" value="T3SS_substrate_exporter_C"/>
</dbReference>
<comment type="similarity">
    <text evidence="2 13">Belongs to the type III secretion exporter family.</text>
</comment>
<dbReference type="RefSeq" id="WP_007016170.1">
    <property type="nucleotide sequence ID" value="NZ_AAQH01000006.1"/>
</dbReference>
<evidence type="ECO:0000256" key="9">
    <source>
        <dbReference type="ARBA" id="ARBA00022989"/>
    </source>
</evidence>
<keyword evidence="16" id="KW-1185">Reference proteome</keyword>
<keyword evidence="15" id="KW-0969">Cilium</keyword>
<feature type="compositionally biased region" description="Basic and acidic residues" evidence="14">
    <location>
        <begin position="7"/>
        <end position="28"/>
    </location>
</feature>